<reference evidence="1 2" key="1">
    <citation type="journal article" date="2019" name="Sci. Rep.">
        <title>Orb-weaving spider Araneus ventricosus genome elucidates the spidroin gene catalogue.</title>
        <authorList>
            <person name="Kono N."/>
            <person name="Nakamura H."/>
            <person name="Ohtoshi R."/>
            <person name="Moran D.A.P."/>
            <person name="Shinohara A."/>
            <person name="Yoshida Y."/>
            <person name="Fujiwara M."/>
            <person name="Mori M."/>
            <person name="Tomita M."/>
            <person name="Arakawa K."/>
        </authorList>
    </citation>
    <scope>NUCLEOTIDE SEQUENCE [LARGE SCALE GENOMIC DNA]</scope>
</reference>
<comment type="caution">
    <text evidence="1">The sequence shown here is derived from an EMBL/GenBank/DDBJ whole genome shotgun (WGS) entry which is preliminary data.</text>
</comment>
<sequence length="179" mass="21097">MGLEMLEDITFFAHVHWHRYNGGVLFPIEIGIAEVLPKNVPEDRRRTLLVTVKNAGRRRTRGDLRTNMFISHEFSNLPHNYSGKYELDEAERKVVDFVRGATVAVKGLEQRKYFEGLGLYVLEIKSEVVQDCPKFEDLPDEVRRPKSTRRFHHLEHRRKDDEKCSQIRALRYAKFVEML</sequence>
<dbReference type="EMBL" id="BGPR01023030">
    <property type="protein sequence ID" value="GBN89896.1"/>
    <property type="molecule type" value="Genomic_DNA"/>
</dbReference>
<dbReference type="AlphaFoldDB" id="A0A4Y2SQZ3"/>
<gene>
    <name evidence="1" type="ORF">AVEN_38389_1</name>
</gene>
<proteinExistence type="predicted"/>
<accession>A0A4Y2SQZ3</accession>
<evidence type="ECO:0000313" key="2">
    <source>
        <dbReference type="Proteomes" id="UP000499080"/>
    </source>
</evidence>
<keyword evidence="2" id="KW-1185">Reference proteome</keyword>
<organism evidence="1 2">
    <name type="scientific">Araneus ventricosus</name>
    <name type="common">Orbweaver spider</name>
    <name type="synonym">Epeira ventricosa</name>
    <dbReference type="NCBI Taxonomy" id="182803"/>
    <lineage>
        <taxon>Eukaryota</taxon>
        <taxon>Metazoa</taxon>
        <taxon>Ecdysozoa</taxon>
        <taxon>Arthropoda</taxon>
        <taxon>Chelicerata</taxon>
        <taxon>Arachnida</taxon>
        <taxon>Araneae</taxon>
        <taxon>Araneomorphae</taxon>
        <taxon>Entelegynae</taxon>
        <taxon>Araneoidea</taxon>
        <taxon>Araneidae</taxon>
        <taxon>Araneus</taxon>
    </lineage>
</organism>
<name>A0A4Y2SQZ3_ARAVE</name>
<evidence type="ECO:0000313" key="1">
    <source>
        <dbReference type="EMBL" id="GBN89896.1"/>
    </source>
</evidence>
<dbReference type="OrthoDB" id="6422073at2759"/>
<dbReference type="Proteomes" id="UP000499080">
    <property type="component" value="Unassembled WGS sequence"/>
</dbReference>
<protein>
    <submittedName>
        <fullName evidence="1">Uncharacterized protein</fullName>
    </submittedName>
</protein>